<dbReference type="InterPro" id="IPR001845">
    <property type="entry name" value="HTH_ArsR_DNA-bd_dom"/>
</dbReference>
<dbReference type="Gene3D" id="1.10.10.10">
    <property type="entry name" value="Winged helix-like DNA-binding domain superfamily/Winged helix DNA-binding domain"/>
    <property type="match status" value="1"/>
</dbReference>
<gene>
    <name evidence="5" type="ORF">ATL42_1208</name>
</gene>
<proteinExistence type="predicted"/>
<feature type="domain" description="HTH arsR-type" evidence="4">
    <location>
        <begin position="8"/>
        <end position="102"/>
    </location>
</feature>
<dbReference type="PROSITE" id="PS50987">
    <property type="entry name" value="HTH_ARSR_2"/>
    <property type="match status" value="1"/>
</dbReference>
<evidence type="ECO:0000256" key="1">
    <source>
        <dbReference type="ARBA" id="ARBA00023015"/>
    </source>
</evidence>
<evidence type="ECO:0000256" key="2">
    <source>
        <dbReference type="ARBA" id="ARBA00023125"/>
    </source>
</evidence>
<dbReference type="InterPro" id="IPR036390">
    <property type="entry name" value="WH_DNA-bd_sf"/>
</dbReference>
<keyword evidence="6" id="KW-1185">Reference proteome</keyword>
<evidence type="ECO:0000256" key="3">
    <source>
        <dbReference type="ARBA" id="ARBA00023163"/>
    </source>
</evidence>
<reference evidence="5 6" key="1">
    <citation type="submission" date="2017-10" db="EMBL/GenBank/DDBJ databases">
        <title>Sequencing the genomes of 1000 actinobacteria strains.</title>
        <authorList>
            <person name="Klenk H.-P."/>
        </authorList>
    </citation>
    <scope>NUCLEOTIDE SEQUENCE [LARGE SCALE GENOMIC DNA]</scope>
    <source>
        <strain evidence="5 6">DSM 18966</strain>
    </source>
</reference>
<accession>A0A2A9E322</accession>
<dbReference type="GO" id="GO:0003700">
    <property type="term" value="F:DNA-binding transcription factor activity"/>
    <property type="evidence" value="ECO:0007669"/>
    <property type="project" value="InterPro"/>
</dbReference>
<dbReference type="PANTHER" id="PTHR43132:SF2">
    <property type="entry name" value="ARSENICAL RESISTANCE OPERON REPRESSOR ARSR-RELATED"/>
    <property type="match status" value="1"/>
</dbReference>
<organism evidence="5 6">
    <name type="scientific">Sanguibacter antarcticus</name>
    <dbReference type="NCBI Taxonomy" id="372484"/>
    <lineage>
        <taxon>Bacteria</taxon>
        <taxon>Bacillati</taxon>
        <taxon>Actinomycetota</taxon>
        <taxon>Actinomycetes</taxon>
        <taxon>Micrococcales</taxon>
        <taxon>Sanguibacteraceae</taxon>
        <taxon>Sanguibacter</taxon>
    </lineage>
</organism>
<sequence length="130" mass="13888">MPLHALGVDTPLNELKAELFKALAHPVRVRALELLATGPHAVADMLVATGMEASHLSQHLSVLRRSGLVTAQREGNTVTYRLANPEVANLLVVARTVLVQALSTSNDALTELLHQDDDRPSSTQQNGGAL</sequence>
<dbReference type="InterPro" id="IPR011991">
    <property type="entry name" value="ArsR-like_HTH"/>
</dbReference>
<evidence type="ECO:0000313" key="5">
    <source>
        <dbReference type="EMBL" id="PFG33338.1"/>
    </source>
</evidence>
<dbReference type="RefSeq" id="WP_098454562.1">
    <property type="nucleotide sequence ID" value="NZ_PDJG01000001.1"/>
</dbReference>
<dbReference type="CDD" id="cd00090">
    <property type="entry name" value="HTH_ARSR"/>
    <property type="match status" value="1"/>
</dbReference>
<dbReference type="InterPro" id="IPR051011">
    <property type="entry name" value="Metal_resp_trans_reg"/>
</dbReference>
<evidence type="ECO:0000313" key="6">
    <source>
        <dbReference type="Proteomes" id="UP000225548"/>
    </source>
</evidence>
<dbReference type="PRINTS" id="PR00778">
    <property type="entry name" value="HTHARSR"/>
</dbReference>
<protein>
    <submittedName>
        <fullName evidence="5">ArsR family transcriptional regulator</fullName>
    </submittedName>
</protein>
<keyword evidence="1" id="KW-0805">Transcription regulation</keyword>
<evidence type="ECO:0000259" key="4">
    <source>
        <dbReference type="PROSITE" id="PS50987"/>
    </source>
</evidence>
<comment type="caution">
    <text evidence="5">The sequence shown here is derived from an EMBL/GenBank/DDBJ whole genome shotgun (WGS) entry which is preliminary data.</text>
</comment>
<dbReference type="GO" id="GO:0003677">
    <property type="term" value="F:DNA binding"/>
    <property type="evidence" value="ECO:0007669"/>
    <property type="project" value="UniProtKB-KW"/>
</dbReference>
<dbReference type="AlphaFoldDB" id="A0A2A9E322"/>
<dbReference type="Pfam" id="PF01022">
    <property type="entry name" value="HTH_5"/>
    <property type="match status" value="1"/>
</dbReference>
<dbReference type="SMART" id="SM00418">
    <property type="entry name" value="HTH_ARSR"/>
    <property type="match status" value="1"/>
</dbReference>
<dbReference type="EMBL" id="PDJG01000001">
    <property type="protein sequence ID" value="PFG33338.1"/>
    <property type="molecule type" value="Genomic_DNA"/>
</dbReference>
<name>A0A2A9E322_9MICO</name>
<dbReference type="NCBIfam" id="NF033788">
    <property type="entry name" value="HTH_metalloreg"/>
    <property type="match status" value="1"/>
</dbReference>
<dbReference type="SUPFAM" id="SSF46785">
    <property type="entry name" value="Winged helix' DNA-binding domain"/>
    <property type="match status" value="1"/>
</dbReference>
<keyword evidence="3" id="KW-0804">Transcription</keyword>
<dbReference type="PANTHER" id="PTHR43132">
    <property type="entry name" value="ARSENICAL RESISTANCE OPERON REPRESSOR ARSR-RELATED"/>
    <property type="match status" value="1"/>
</dbReference>
<dbReference type="OrthoDB" id="194599at2"/>
<dbReference type="Proteomes" id="UP000225548">
    <property type="component" value="Unassembled WGS sequence"/>
</dbReference>
<dbReference type="InterPro" id="IPR036388">
    <property type="entry name" value="WH-like_DNA-bd_sf"/>
</dbReference>
<keyword evidence="2" id="KW-0238">DNA-binding</keyword>